<dbReference type="Proteomes" id="UP000317935">
    <property type="component" value="Chromosome"/>
</dbReference>
<dbReference type="AlphaFoldDB" id="A0A6J4CZT6"/>
<sequence>MIPYSLLYHFAQLLKAQAKITIRHAQNIFSLDTPAYAFKACMQKGNSYVYLDKTPLLIHKTALNLALEKHASNAKIVDVYLENEDRILKITLEGKETYKKTHTILQLEFTGKHSNAILLNSEGYVIEALHFIGLSSSYRPVLKNKPLAPLKKPPFSRPPLKPMALKELLQSLEELHADHSAKQLQTKKETLKRAWLKKKETLQSLLNQLKSPEELKEQATEKHNHACLILCHLHTLKPKDLYTDTLILEQEQIKLPKNARSFSDAADKLFKEAKKCQQKASHIGLQRENLLSKSAFLDSKMALLDKASLEELHILTPPKNSKKSSNTWESLEIEGIRVGFGRNETENRALLKNARSRDIWAHIKDKPSAHMLIFSHPNNPSSSVLLKACKLLAKLTYPKLTSQQTLKVPIDYTQKKHVKFTNKGKAHVSYTHFSSVVVILDHNGHDEGFKPLILD</sequence>
<accession>A0A6J4CZT6</accession>
<dbReference type="RefSeq" id="WP_006564760.1">
    <property type="nucleotide sequence ID" value="NZ_AP019774.1"/>
</dbReference>
<dbReference type="OrthoDB" id="9766163at2"/>
<protein>
    <submittedName>
        <fullName evidence="1">Fibronectin/fibrinogen-binding protein</fullName>
    </submittedName>
</protein>
<evidence type="ECO:0000313" key="1">
    <source>
        <dbReference type="EMBL" id="BCD70282.1"/>
    </source>
</evidence>
<organism evidence="1 2">
    <name type="scientific">Helicobacter suis</name>
    <dbReference type="NCBI Taxonomy" id="104628"/>
    <lineage>
        <taxon>Bacteria</taxon>
        <taxon>Pseudomonadati</taxon>
        <taxon>Campylobacterota</taxon>
        <taxon>Epsilonproteobacteria</taxon>
        <taxon>Campylobacterales</taxon>
        <taxon>Helicobacteraceae</taxon>
        <taxon>Helicobacter</taxon>
    </lineage>
</organism>
<reference evidence="1 2" key="1">
    <citation type="submission" date="2019-06" db="EMBL/GenBank/DDBJ databases">
        <title>Complete genome sequence of Helicobacter suis SNTW101c.</title>
        <authorList>
            <person name="Rimbara E."/>
            <person name="Suzuki M."/>
            <person name="Matsui H."/>
            <person name="Nakamura M."/>
            <person name="Mori S."/>
            <person name="Shibayama K."/>
        </authorList>
    </citation>
    <scope>NUCLEOTIDE SEQUENCE [LARGE SCALE GENOMIC DNA]</scope>
    <source>
        <strain evidence="1 2">SNTW101c</strain>
    </source>
</reference>
<gene>
    <name evidence="1" type="ORF">SNTW_09270</name>
</gene>
<dbReference type="Pfam" id="PF05833">
    <property type="entry name" value="NFACT_N"/>
    <property type="match status" value="1"/>
</dbReference>
<name>A0A6J4CZT6_9HELI</name>
<dbReference type="Gene3D" id="2.30.310.10">
    <property type="entry name" value="ibrinogen binding protein from staphylococcus aureus domain"/>
    <property type="match status" value="1"/>
</dbReference>
<evidence type="ECO:0000313" key="2">
    <source>
        <dbReference type="Proteomes" id="UP000317935"/>
    </source>
</evidence>
<proteinExistence type="predicted"/>
<dbReference type="EMBL" id="AP019774">
    <property type="protein sequence ID" value="BCD70282.1"/>
    <property type="molecule type" value="Genomic_DNA"/>
</dbReference>